<keyword evidence="2" id="KW-1185">Reference proteome</keyword>
<gene>
    <name evidence="1" type="ORF">KILIM_018_00270</name>
</gene>
<dbReference type="Proteomes" id="UP000008366">
    <property type="component" value="Unassembled WGS sequence"/>
</dbReference>
<dbReference type="eggNOG" id="COG0789">
    <property type="taxonomic scope" value="Bacteria"/>
</dbReference>
<evidence type="ECO:0000313" key="2">
    <source>
        <dbReference type="Proteomes" id="UP000008366"/>
    </source>
</evidence>
<protein>
    <recommendedName>
        <fullName evidence="3">MerR family transcriptional regulator</fullName>
    </recommendedName>
</protein>
<name>K6W7V6_9MICO</name>
<comment type="caution">
    <text evidence="1">The sequence shown here is derived from an EMBL/GenBank/DDBJ whole genome shotgun (WGS) entry which is preliminary data.</text>
</comment>
<dbReference type="OrthoDB" id="5526358at2"/>
<accession>K6W7V6</accession>
<reference evidence="1 2" key="1">
    <citation type="submission" date="2012-08" db="EMBL/GenBank/DDBJ databases">
        <title>Whole genome shotgun sequence of Kineosphaera limosa NBRC 100340.</title>
        <authorList>
            <person name="Yoshida I."/>
            <person name="Isaki S."/>
            <person name="Hosoyama A."/>
            <person name="Tsuchikane K."/>
            <person name="Katsumata H."/>
            <person name="Ando Y."/>
            <person name="Ohji S."/>
            <person name="Hamada M."/>
            <person name="Tamura T."/>
            <person name="Yamazoe A."/>
            <person name="Yamazaki S."/>
            <person name="Fujita N."/>
        </authorList>
    </citation>
    <scope>NUCLEOTIDE SEQUENCE [LARGE SCALE GENOMIC DNA]</scope>
    <source>
        <strain evidence="1 2">NBRC 100340</strain>
    </source>
</reference>
<sequence>MTTALARPLAMDLETFARVVRLHPDGVRRLCALGLLEPLGRDAAGGLWFGFHHVTAVARIQRLRASFSINYAALGLVIDLLDRVAELEAAQATQAGHPPRRDAGTSD</sequence>
<proteinExistence type="predicted"/>
<dbReference type="Pfam" id="PF13591">
    <property type="entry name" value="MerR_2"/>
    <property type="match status" value="1"/>
</dbReference>
<evidence type="ECO:0000313" key="1">
    <source>
        <dbReference type="EMBL" id="GAB95280.1"/>
    </source>
</evidence>
<evidence type="ECO:0008006" key="3">
    <source>
        <dbReference type="Google" id="ProtNLM"/>
    </source>
</evidence>
<dbReference type="Gene3D" id="1.10.1660.10">
    <property type="match status" value="1"/>
</dbReference>
<dbReference type="RefSeq" id="WP_006591812.1">
    <property type="nucleotide sequence ID" value="NZ_BAHD01000018.1"/>
</dbReference>
<dbReference type="STRING" id="1184609.KILIM_018_00270"/>
<dbReference type="AlphaFoldDB" id="K6W7V6"/>
<dbReference type="EMBL" id="BAHD01000018">
    <property type="protein sequence ID" value="GAB95280.1"/>
    <property type="molecule type" value="Genomic_DNA"/>
</dbReference>
<organism evidence="1 2">
    <name type="scientific">Kineosphaera limosa NBRC 100340</name>
    <dbReference type="NCBI Taxonomy" id="1184609"/>
    <lineage>
        <taxon>Bacteria</taxon>
        <taxon>Bacillati</taxon>
        <taxon>Actinomycetota</taxon>
        <taxon>Actinomycetes</taxon>
        <taxon>Micrococcales</taxon>
        <taxon>Dermatophilaceae</taxon>
        <taxon>Kineosphaera</taxon>
    </lineage>
</organism>